<accession>A0A8J8AXE1</accession>
<evidence type="ECO:0000256" key="2">
    <source>
        <dbReference type="SAM" id="SignalP"/>
    </source>
</evidence>
<dbReference type="InterPro" id="IPR011992">
    <property type="entry name" value="EF-hand-dom_pair"/>
</dbReference>
<dbReference type="EMBL" id="JAGQFT020000004">
    <property type="protein sequence ID" value="MBS7457097.1"/>
    <property type="molecule type" value="Genomic_DNA"/>
</dbReference>
<dbReference type="PROSITE" id="PS00018">
    <property type="entry name" value="EF_HAND_1"/>
    <property type="match status" value="2"/>
</dbReference>
<name>A0A8J8AXE1_9GAMM</name>
<dbReference type="InterPro" id="IPR002048">
    <property type="entry name" value="EF_hand_dom"/>
</dbReference>
<protein>
    <submittedName>
        <fullName evidence="4">EF-hand domain-containing protein</fullName>
    </submittedName>
</protein>
<dbReference type="SUPFAM" id="SSF47473">
    <property type="entry name" value="EF-hand"/>
    <property type="match status" value="1"/>
</dbReference>
<sequence length="126" mass="13933">MSKAPEAARRRRLAGPILLAAFAAAEAVAARAPQPLPRTPEDYLRRIDDDGDGRISREEYVAHSMRAFETMDRDGDGVLAGAELPFAESAPVSRERRTQALERVFDRLDSDRDGTLDARELASPLR</sequence>
<evidence type="ECO:0000313" key="4">
    <source>
        <dbReference type="EMBL" id="MBR0562297.1"/>
    </source>
</evidence>
<dbReference type="RefSeq" id="WP_211926242.1">
    <property type="nucleotide sequence ID" value="NZ_JAGQFT020000004.1"/>
</dbReference>
<evidence type="ECO:0000313" key="6">
    <source>
        <dbReference type="Proteomes" id="UP000675747"/>
    </source>
</evidence>
<feature type="compositionally biased region" description="Basic and acidic residues" evidence="1">
    <location>
        <begin position="39"/>
        <end position="50"/>
    </location>
</feature>
<gene>
    <name evidence="5" type="ORF">KB893_008100</name>
    <name evidence="4" type="ORF">KB893_07185</name>
</gene>
<evidence type="ECO:0000259" key="3">
    <source>
        <dbReference type="PROSITE" id="PS50222"/>
    </source>
</evidence>
<dbReference type="Gene3D" id="1.10.238.10">
    <property type="entry name" value="EF-hand"/>
    <property type="match status" value="1"/>
</dbReference>
<proteinExistence type="predicted"/>
<dbReference type="Pfam" id="PF13202">
    <property type="entry name" value="EF-hand_5"/>
    <property type="match status" value="3"/>
</dbReference>
<dbReference type="PROSITE" id="PS50222">
    <property type="entry name" value="EF_HAND_2"/>
    <property type="match status" value="1"/>
</dbReference>
<dbReference type="Proteomes" id="UP000675747">
    <property type="component" value="Unassembled WGS sequence"/>
</dbReference>
<dbReference type="AlphaFoldDB" id="A0A8J8AXE1"/>
<feature type="region of interest" description="Disordered" evidence="1">
    <location>
        <begin position="31"/>
        <end position="50"/>
    </location>
</feature>
<dbReference type="GO" id="GO:0005509">
    <property type="term" value="F:calcium ion binding"/>
    <property type="evidence" value="ECO:0007669"/>
    <property type="project" value="InterPro"/>
</dbReference>
<dbReference type="InterPro" id="IPR018247">
    <property type="entry name" value="EF_Hand_1_Ca_BS"/>
</dbReference>
<evidence type="ECO:0000256" key="1">
    <source>
        <dbReference type="SAM" id="MobiDB-lite"/>
    </source>
</evidence>
<evidence type="ECO:0000313" key="5">
    <source>
        <dbReference type="EMBL" id="MBS7457097.1"/>
    </source>
</evidence>
<reference evidence="4" key="2">
    <citation type="submission" date="2021-04" db="EMBL/GenBank/DDBJ databases">
        <authorList>
            <person name="Karlyshev A.V."/>
        </authorList>
    </citation>
    <scope>NUCLEOTIDE SEQUENCE</scope>
    <source>
        <strain evidence="4">LMG 29479</strain>
    </source>
</reference>
<feature type="signal peptide" evidence="2">
    <location>
        <begin position="1"/>
        <end position="29"/>
    </location>
</feature>
<reference evidence="5 6" key="1">
    <citation type="journal article" date="2021" name="Microbiol. Resour. Announc.">
        <title>Draft Genome Sequence of Coralloluteibacterium stylophorae LMG 29479T.</title>
        <authorList>
            <person name="Karlyshev A.V."/>
            <person name="Kudryashova E.B."/>
            <person name="Ariskina E.V."/>
            <person name="Conroy A.P."/>
            <person name="Abidueva E.Y."/>
        </authorList>
    </citation>
    <scope>NUCLEOTIDE SEQUENCE [LARGE SCALE GENOMIC DNA]</scope>
    <source>
        <strain evidence="5 6">LMG 29479</strain>
    </source>
</reference>
<organism evidence="4">
    <name type="scientific">Coralloluteibacterium stylophorae</name>
    <dbReference type="NCBI Taxonomy" id="1776034"/>
    <lineage>
        <taxon>Bacteria</taxon>
        <taxon>Pseudomonadati</taxon>
        <taxon>Pseudomonadota</taxon>
        <taxon>Gammaproteobacteria</taxon>
        <taxon>Lysobacterales</taxon>
        <taxon>Lysobacteraceae</taxon>
        <taxon>Coralloluteibacterium</taxon>
    </lineage>
</organism>
<dbReference type="EMBL" id="JAGQFT010000043">
    <property type="protein sequence ID" value="MBR0562297.1"/>
    <property type="molecule type" value="Genomic_DNA"/>
</dbReference>
<keyword evidence="2" id="KW-0732">Signal</keyword>
<comment type="caution">
    <text evidence="4">The sequence shown here is derived from an EMBL/GenBank/DDBJ whole genome shotgun (WGS) entry which is preliminary data.</text>
</comment>
<feature type="domain" description="EF-hand" evidence="3">
    <location>
        <begin position="96"/>
        <end position="126"/>
    </location>
</feature>
<keyword evidence="6" id="KW-1185">Reference proteome</keyword>
<feature type="chain" id="PRO_5042774451" evidence="2">
    <location>
        <begin position="30"/>
        <end position="126"/>
    </location>
</feature>